<evidence type="ECO:0000313" key="3">
    <source>
        <dbReference type="EMBL" id="CDJ63557.1"/>
    </source>
</evidence>
<feature type="compositionally biased region" description="Low complexity" evidence="2">
    <location>
        <begin position="1449"/>
        <end position="1476"/>
    </location>
</feature>
<protein>
    <submittedName>
        <fullName evidence="3">Uncharacterized protein</fullName>
    </submittedName>
</protein>
<reference evidence="3" key="2">
    <citation type="submission" date="2013-10" db="EMBL/GenBank/DDBJ databases">
        <authorList>
            <person name="Aslett M."/>
        </authorList>
    </citation>
    <scope>NUCLEOTIDE SEQUENCE [LARGE SCALE GENOMIC DNA]</scope>
    <source>
        <strain evidence="3">Houghton</strain>
    </source>
</reference>
<evidence type="ECO:0000256" key="2">
    <source>
        <dbReference type="SAM" id="MobiDB-lite"/>
    </source>
</evidence>
<dbReference type="RefSeq" id="XP_013440919.1">
    <property type="nucleotide sequence ID" value="XM_013585465.1"/>
</dbReference>
<feature type="region of interest" description="Disordered" evidence="2">
    <location>
        <begin position="1163"/>
        <end position="1223"/>
    </location>
</feature>
<sequence length="1886" mass="201853">MEAQSGDGVPGGQPDAALGAVDATSILPYFLKEMQRQDRSTSVPQEQTVGRGRRTVRIPSLNGGQPGPQSRPRVEGRRGPSTALPLQNAQTWRKIDGNSVKGEWLAASLDSIVKSSDAVPLLNHLRLLTSRLFSENQWLKAQAQQKANGTRQNVQQEKQQPRQIAHEQEAASLMRRIMEENSYLQSFVSSNARVLQSSELAKAQKERAEALESNRRLQKQAERDRQVIVELELKSRTFADAYAWLTSHTRMIHAKDAPALVALWRARMATASAMEKGSVVPEFTKDLARAYAVADSEGDAETCSEDGSDKKIREARLMAAELREAEAVSEARHAQTQALLAEERAIAAEQRLSAAQNELKELKRVVGEAPSTCNSASHSATGGEQRLSAALIESQKRAEAAEEECSKLRGHLEELQSALDAAASEKNSLEKEKAEALLAAETKLSTLSAHHAEAIEQLQAKHAQEIEAMKCSAQEATQLRKEVEDMHQQCAELSSKLAARNAKAGEGLVRAVSPQSIGSPTASDISTLTSERDSYKAMALRLEMDIKRLHAKAAEVAQLEKTVAALNAKLLAGEELKKAYENLQSETQRLRSKVGPSKIAANGMIEPKTETAVSDNAALINERDSLNARIIDLEEQVVNLQKENESLRIQVAGFKMASCKALETNGSVGPAPTSDKVSEERDILKTRVRLLEEQLAAFNSNVEGATQESSESKCISPSKSSSETVKSSQSDKLQAPVPKRSLGLSFADAALNSDTYIPSEEVGANRPSRVSELSPTKARIGVFPAGLSEGMPAAAPSSADTVPPEKKYAAETALPKKLVVPMGGKTLPNGEPKIPTEAHPAETVGRGESTVLVSQPGDEASPLKSSGPPASRKQPSVLPSKPVKASVAKPSQDTSTRRQSQHRADSEVEGASSKTVGLSEGKELLKTLPMKVMNATLSAPSLQGSTTLVEEQAVVEAEAVPAMQLGRVVGKKLPGTLQSSVPSALSADSVVSGKANETTEGPATCATTASAALAKGPVASVKEAKISSVGVTKRPTEATKVPAPPKKAPPVEFAVLPEEIFSKEAKERLEREMANLRKQVAAGEELKATNEALQRENEDLQARLKAAAGTSKRPGPPSEGNDRVELPGSAPPASSGNYAEVVKQRDSLSEKVKALEQELLSIVGAQKAPSSSSESQEEAAPATKMPLSCKDGSHSSTTLRKAPAQEVSTAGEEPAAATAQARAKHDSLQQEVITLRQQLLALQKLKDENAALTEEADKLRKENALLKKQIGELKALPAITARASSSHEAPMADGIVEVTKDRESLSRQVIAVEEELAAPRTVAQNYVDEREEPKTTANMTSSTERLPVPHTKKPPLPMSKPRKTLSVTTNDQGTSIDDEATEQIVPKTLERLTAEVKPQALPPKVAKTGPEASQTKNALPGAVTGTLLPKHVSHAVTKKLAGGLQSKNAAISPPAPSSESTASAPEPAAEAADAKAGGLEATSGALLPEEIPAKDPPVASSPQGLHISSKGKAESALPKKLGHSVGKASPAMPHSSVDIPLSHDFAVSGGAEEHTEGAAASTGGVHAVKAEGPVATTKEVKALSVGGPKRLPEDTKVPAPPKKAPSVEPVLVPEGIQSESVQLRVAQLEAEVRTFKSKAEAAKKLEIEIERMRREVLAGEEARKAHEILQKEMEELQRKLTELQTRAQKRAEPGSGNALEERDMETLRASGDLQTVLKERDELRDRVRILEEKLVSTGAKTQSQTEHLLETEPPPADVPRESLNSEEPTQPLRYPSKEQKAEIAKLQAGGPVSADIAAELRKREEDLKAKTAQLEEVRKESLEKDKIIKEKTQEVEALRAKLETLQKEKMDAIKDSVGLKKELEKLQRELEALKKGSSASQASPRQ</sequence>
<feature type="coiled-coil region" evidence="1">
    <location>
        <begin position="200"/>
        <end position="234"/>
    </location>
</feature>
<dbReference type="PANTHER" id="PTHR45615">
    <property type="entry name" value="MYOSIN HEAVY CHAIN, NON-MUSCLE"/>
    <property type="match status" value="1"/>
</dbReference>
<dbReference type="GeneID" id="25474757"/>
<evidence type="ECO:0000313" key="4">
    <source>
        <dbReference type="Proteomes" id="UP000030754"/>
    </source>
</evidence>
<dbReference type="EMBL" id="HG722831">
    <property type="protein sequence ID" value="CDJ63557.1"/>
    <property type="molecule type" value="Genomic_DNA"/>
</dbReference>
<dbReference type="OrthoDB" id="348039at2759"/>
<feature type="region of interest" description="Disordered" evidence="2">
    <location>
        <begin position="1731"/>
        <end position="1778"/>
    </location>
</feature>
<organism evidence="3 4">
    <name type="scientific">Eimeria necatrix</name>
    <dbReference type="NCBI Taxonomy" id="51315"/>
    <lineage>
        <taxon>Eukaryota</taxon>
        <taxon>Sar</taxon>
        <taxon>Alveolata</taxon>
        <taxon>Apicomplexa</taxon>
        <taxon>Conoidasida</taxon>
        <taxon>Coccidia</taxon>
        <taxon>Eucoccidiorida</taxon>
        <taxon>Eimeriorina</taxon>
        <taxon>Eimeriidae</taxon>
        <taxon>Eimeria</taxon>
    </lineage>
</organism>
<feature type="compositionally biased region" description="Polar residues" evidence="2">
    <location>
        <begin position="889"/>
        <end position="898"/>
    </location>
</feature>
<feature type="region of interest" description="Disordered" evidence="2">
    <location>
        <begin position="1684"/>
        <end position="1713"/>
    </location>
</feature>
<feature type="coiled-coil region" evidence="1">
    <location>
        <begin position="338"/>
        <end position="439"/>
    </location>
</feature>
<name>U6MH67_9EIME</name>
<feature type="region of interest" description="Disordered" evidence="2">
    <location>
        <begin position="33"/>
        <end position="83"/>
    </location>
</feature>
<feature type="coiled-coil region" evidence="1">
    <location>
        <begin position="1797"/>
        <end position="1883"/>
    </location>
</feature>
<dbReference type="PANTHER" id="PTHR45615:SF40">
    <property type="entry name" value="MYOSIN HEAVY CHAIN, NON-MUSCLE"/>
    <property type="match status" value="1"/>
</dbReference>
<dbReference type="Proteomes" id="UP000030754">
    <property type="component" value="Unassembled WGS sequence"/>
</dbReference>
<accession>U6MH67</accession>
<feature type="compositionally biased region" description="Polar residues" evidence="2">
    <location>
        <begin position="1365"/>
        <end position="1375"/>
    </location>
</feature>
<evidence type="ECO:0000256" key="1">
    <source>
        <dbReference type="SAM" id="Coils"/>
    </source>
</evidence>
<dbReference type="GO" id="GO:0051015">
    <property type="term" value="F:actin filament binding"/>
    <property type="evidence" value="ECO:0007669"/>
    <property type="project" value="TreeGrafter"/>
</dbReference>
<feature type="region of interest" description="Disordered" evidence="2">
    <location>
        <begin position="1106"/>
        <end position="1147"/>
    </location>
</feature>
<proteinExistence type="predicted"/>
<dbReference type="GO" id="GO:0005737">
    <property type="term" value="C:cytoplasm"/>
    <property type="evidence" value="ECO:0007669"/>
    <property type="project" value="TreeGrafter"/>
</dbReference>
<keyword evidence="1" id="KW-0175">Coiled coil</keyword>
<keyword evidence="4" id="KW-1185">Reference proteome</keyword>
<dbReference type="GO" id="GO:0032982">
    <property type="term" value="C:myosin filament"/>
    <property type="evidence" value="ECO:0007669"/>
    <property type="project" value="TreeGrafter"/>
</dbReference>
<feature type="region of interest" description="Disordered" evidence="2">
    <location>
        <begin position="702"/>
        <end position="736"/>
    </location>
</feature>
<feature type="non-terminal residue" evidence="3">
    <location>
        <position position="1886"/>
    </location>
</feature>
<dbReference type="VEuPathDB" id="ToxoDB:ENH_00046010"/>
<feature type="compositionally biased region" description="Low complexity" evidence="2">
    <location>
        <begin position="1165"/>
        <end position="1182"/>
    </location>
</feature>
<feature type="region of interest" description="Disordered" evidence="2">
    <location>
        <begin position="1438"/>
        <end position="1540"/>
    </location>
</feature>
<dbReference type="GO" id="GO:0000146">
    <property type="term" value="F:microfilament motor activity"/>
    <property type="evidence" value="ECO:0007669"/>
    <property type="project" value="TreeGrafter"/>
</dbReference>
<feature type="compositionally biased region" description="Polar residues" evidence="2">
    <location>
        <begin position="1335"/>
        <end position="1344"/>
    </location>
</feature>
<feature type="compositionally biased region" description="Polar residues" evidence="2">
    <location>
        <begin position="144"/>
        <end position="162"/>
    </location>
</feature>
<feature type="compositionally biased region" description="Low complexity" evidence="2">
    <location>
        <begin position="708"/>
        <end position="732"/>
    </location>
</feature>
<feature type="region of interest" description="Disordered" evidence="2">
    <location>
        <begin position="144"/>
        <end position="164"/>
    </location>
</feature>
<feature type="region of interest" description="Disordered" evidence="2">
    <location>
        <begin position="1329"/>
        <end position="1422"/>
    </location>
</feature>
<feature type="region of interest" description="Disordered" evidence="2">
    <location>
        <begin position="1580"/>
        <end position="1611"/>
    </location>
</feature>
<dbReference type="GO" id="GO:0016460">
    <property type="term" value="C:myosin II complex"/>
    <property type="evidence" value="ECO:0007669"/>
    <property type="project" value="TreeGrafter"/>
</dbReference>
<gene>
    <name evidence="3" type="ORF">ENH_00046010</name>
</gene>
<feature type="compositionally biased region" description="Low complexity" evidence="2">
    <location>
        <begin position="1209"/>
        <end position="1221"/>
    </location>
</feature>
<feature type="coiled-coil region" evidence="1">
    <location>
        <begin position="466"/>
        <end position="496"/>
    </location>
</feature>
<reference evidence="3" key="1">
    <citation type="submission" date="2013-10" db="EMBL/GenBank/DDBJ databases">
        <title>Genomic analysis of the causative agents of coccidiosis in chickens.</title>
        <authorList>
            <person name="Reid A.J."/>
            <person name="Blake D."/>
            <person name="Billington K."/>
            <person name="Browne H."/>
            <person name="Dunn M."/>
            <person name="Hung S."/>
            <person name="Kawahara F."/>
            <person name="Miranda-Saavedra D."/>
            <person name="Mourier T."/>
            <person name="Nagra H."/>
            <person name="Otto T.D."/>
            <person name="Rawlings N."/>
            <person name="Sanchez A."/>
            <person name="Sanders M."/>
            <person name="Subramaniam C."/>
            <person name="Tay Y."/>
            <person name="Dear P."/>
            <person name="Doerig C."/>
            <person name="Gruber A."/>
            <person name="Parkinson J."/>
            <person name="Shirley M."/>
            <person name="Wan K.L."/>
            <person name="Berriman M."/>
            <person name="Tomley F."/>
            <person name="Pain A."/>
        </authorList>
    </citation>
    <scope>NUCLEOTIDE SEQUENCE [LARGE SCALE GENOMIC DNA]</scope>
    <source>
        <strain evidence="3">Houghton</strain>
    </source>
</reference>
<feature type="coiled-coil region" evidence="1">
    <location>
        <begin position="549"/>
        <end position="650"/>
    </location>
</feature>
<feature type="region of interest" description="Disordered" evidence="2">
    <location>
        <begin position="820"/>
        <end position="916"/>
    </location>
</feature>